<evidence type="ECO:0000256" key="1">
    <source>
        <dbReference type="SAM" id="SignalP"/>
    </source>
</evidence>
<dbReference type="SUPFAM" id="SSF53850">
    <property type="entry name" value="Periplasmic binding protein-like II"/>
    <property type="match status" value="1"/>
</dbReference>
<dbReference type="PANTHER" id="PTHR30290:SF65">
    <property type="entry name" value="MONOACYL PHOSPHATIDYLINOSITOL TETRAMANNOSIDE-BINDING PROTEIN LPQW-RELATED"/>
    <property type="match status" value="1"/>
</dbReference>
<sequence length="482" mass="49942">MLLRRTLLAAAVLSVCGLTAGCFAGSQAEGPARLRVALPFAPVQSLSPWGDDGVTLTRLGIAETLVRLDPEGKPQPLLAESWTRKSPTTWSFRIRAGVKFHDGTALTAAAAADALSRAAAASPVPRAIKGVGVTAKAAGDLDLEVSTTAPDPTLPQRLSTANLVVLAPAAYQGERVNPAKAGTGPFVLADLDVANGAALARFDGYWDGVPELAGVDVRFVPDGNTRSATLRAGEVDVATNVPISALANVTTEEVPLPRTVSVLLNTAKPPFADPRLRAAVREAVDPAALAKGVYEGHADAATGVFRNTAPRQVTPTGATAGGQKIALATWSDRPELPGVVTAVAESLRGKGFEVEQVVRKYSQLEPDLLAGNFDAVIFSRSYAQDNGDLAANLNLDFSCSGGFNLVKVCDPALDAAIGQALAIEDVPARQAAAMRAQDALLATNAVVPLVHERTIIGRSAGVSGLSTDPYDRLLITSKTSVS</sequence>
<dbReference type="GO" id="GO:0043190">
    <property type="term" value="C:ATP-binding cassette (ABC) transporter complex"/>
    <property type="evidence" value="ECO:0007669"/>
    <property type="project" value="InterPro"/>
</dbReference>
<dbReference type="Proteomes" id="UP000246005">
    <property type="component" value="Unassembled WGS sequence"/>
</dbReference>
<dbReference type="PANTHER" id="PTHR30290">
    <property type="entry name" value="PERIPLASMIC BINDING COMPONENT OF ABC TRANSPORTER"/>
    <property type="match status" value="1"/>
</dbReference>
<proteinExistence type="predicted"/>
<accession>A0A316I6Q4</accession>
<dbReference type="GO" id="GO:0042597">
    <property type="term" value="C:periplasmic space"/>
    <property type="evidence" value="ECO:0007669"/>
    <property type="project" value="UniProtKB-ARBA"/>
</dbReference>
<dbReference type="Pfam" id="PF00496">
    <property type="entry name" value="SBP_bac_5"/>
    <property type="match status" value="1"/>
</dbReference>
<dbReference type="Gene3D" id="3.40.190.10">
    <property type="entry name" value="Periplasmic binding protein-like II"/>
    <property type="match status" value="1"/>
</dbReference>
<dbReference type="RefSeq" id="WP_109636409.1">
    <property type="nucleotide sequence ID" value="NZ_QGHB01000003.1"/>
</dbReference>
<dbReference type="InterPro" id="IPR030678">
    <property type="entry name" value="Peptide/Ni-bd"/>
</dbReference>
<dbReference type="EMBL" id="QGHB01000003">
    <property type="protein sequence ID" value="PWK88434.1"/>
    <property type="molecule type" value="Genomic_DNA"/>
</dbReference>
<feature type="signal peptide" evidence="1">
    <location>
        <begin position="1"/>
        <end position="24"/>
    </location>
</feature>
<feature type="domain" description="Solute-binding protein family 5" evidence="2">
    <location>
        <begin position="73"/>
        <end position="402"/>
    </location>
</feature>
<feature type="chain" id="PRO_5038880276" evidence="1">
    <location>
        <begin position="25"/>
        <end position="482"/>
    </location>
</feature>
<reference evidence="3 4" key="1">
    <citation type="submission" date="2018-05" db="EMBL/GenBank/DDBJ databases">
        <title>Genomic Encyclopedia of Type Strains, Phase IV (KMG-IV): sequencing the most valuable type-strain genomes for metagenomic binning, comparative biology and taxonomic classification.</title>
        <authorList>
            <person name="Goeker M."/>
        </authorList>
    </citation>
    <scope>NUCLEOTIDE SEQUENCE [LARGE SCALE GENOMIC DNA]</scope>
    <source>
        <strain evidence="3 4">DSM 45480</strain>
    </source>
</reference>
<gene>
    <name evidence="3" type="ORF">C8D88_103630</name>
</gene>
<comment type="caution">
    <text evidence="3">The sequence shown here is derived from an EMBL/GenBank/DDBJ whole genome shotgun (WGS) entry which is preliminary data.</text>
</comment>
<dbReference type="GO" id="GO:0015833">
    <property type="term" value="P:peptide transport"/>
    <property type="evidence" value="ECO:0007669"/>
    <property type="project" value="TreeGrafter"/>
</dbReference>
<organism evidence="3 4">
    <name type="scientific">Lentzea atacamensis</name>
    <dbReference type="NCBI Taxonomy" id="531938"/>
    <lineage>
        <taxon>Bacteria</taxon>
        <taxon>Bacillati</taxon>
        <taxon>Actinomycetota</taxon>
        <taxon>Actinomycetes</taxon>
        <taxon>Pseudonocardiales</taxon>
        <taxon>Pseudonocardiaceae</taxon>
        <taxon>Lentzea</taxon>
    </lineage>
</organism>
<protein>
    <submittedName>
        <fullName evidence="3">Peptide/nickel transport system substrate-binding protein</fullName>
    </submittedName>
</protein>
<dbReference type="GO" id="GO:1904680">
    <property type="term" value="F:peptide transmembrane transporter activity"/>
    <property type="evidence" value="ECO:0007669"/>
    <property type="project" value="TreeGrafter"/>
</dbReference>
<keyword evidence="1" id="KW-0732">Signal</keyword>
<dbReference type="PIRSF" id="PIRSF002741">
    <property type="entry name" value="MppA"/>
    <property type="match status" value="1"/>
</dbReference>
<dbReference type="PROSITE" id="PS51257">
    <property type="entry name" value="PROKAR_LIPOPROTEIN"/>
    <property type="match status" value="1"/>
</dbReference>
<dbReference type="Gene3D" id="3.10.105.10">
    <property type="entry name" value="Dipeptide-binding Protein, Domain 3"/>
    <property type="match status" value="1"/>
</dbReference>
<dbReference type="InterPro" id="IPR039424">
    <property type="entry name" value="SBP_5"/>
</dbReference>
<evidence type="ECO:0000259" key="2">
    <source>
        <dbReference type="Pfam" id="PF00496"/>
    </source>
</evidence>
<dbReference type="AlphaFoldDB" id="A0A316I6Q4"/>
<name>A0A316I6Q4_9PSEU</name>
<evidence type="ECO:0000313" key="4">
    <source>
        <dbReference type="Proteomes" id="UP000246005"/>
    </source>
</evidence>
<evidence type="ECO:0000313" key="3">
    <source>
        <dbReference type="EMBL" id="PWK88434.1"/>
    </source>
</evidence>
<dbReference type="InterPro" id="IPR000914">
    <property type="entry name" value="SBP_5_dom"/>
</dbReference>